<dbReference type="Proteomes" id="UP001523550">
    <property type="component" value="Unassembled WGS sequence"/>
</dbReference>
<dbReference type="InterPro" id="IPR010488">
    <property type="entry name" value="Zeta_toxin_domain"/>
</dbReference>
<gene>
    <name evidence="4" type="ORF">J2T60_002436</name>
</gene>
<evidence type="ECO:0000313" key="4">
    <source>
        <dbReference type="EMBL" id="MCP1728436.1"/>
    </source>
</evidence>
<sequence length="238" mass="27316">MEQNEKIIEKQAIELARARKKEIARKWTDPERFPPEEEPVSVFMAGCPGAGKTEASIELLESLDGNGSPIIRIDPDELRDEFPGYTGGNSWLFQAGVSILVEKIHDLALKQKQSFLLDGTLTNYRIAEQNVKRSLKKGRFVQILYVYQEPKLAWEFVKAREQKEGRNIRPEDFVRQYFAAREVVNRLKGELGKELRVDLLVKDHDGSHKAYKAGIDKIDNHLPEKYDPESLEKLLGLR</sequence>
<dbReference type="Pfam" id="PF06414">
    <property type="entry name" value="Zeta_toxin"/>
    <property type="match status" value="1"/>
</dbReference>
<evidence type="ECO:0000313" key="5">
    <source>
        <dbReference type="Proteomes" id="UP001523550"/>
    </source>
</evidence>
<name>A0ABT1GAT1_9GAMM</name>
<comment type="caution">
    <text evidence="4">The sequence shown here is derived from an EMBL/GenBank/DDBJ whole genome shotgun (WGS) entry which is preliminary data.</text>
</comment>
<dbReference type="InterPro" id="IPR027417">
    <property type="entry name" value="P-loop_NTPase"/>
</dbReference>
<evidence type="ECO:0000256" key="2">
    <source>
        <dbReference type="ARBA" id="ARBA00022840"/>
    </source>
</evidence>
<dbReference type="SUPFAM" id="SSF52540">
    <property type="entry name" value="P-loop containing nucleoside triphosphate hydrolases"/>
    <property type="match status" value="1"/>
</dbReference>
<accession>A0ABT1GAT1</accession>
<dbReference type="EMBL" id="JALJYF010000002">
    <property type="protein sequence ID" value="MCP1728436.1"/>
    <property type="molecule type" value="Genomic_DNA"/>
</dbReference>
<dbReference type="RefSeq" id="WP_253450576.1">
    <property type="nucleotide sequence ID" value="NZ_JALJYF010000002.1"/>
</dbReference>
<reference evidence="4 5" key="1">
    <citation type="submission" date="2022-03" db="EMBL/GenBank/DDBJ databases">
        <title>Genomic Encyclopedia of Type Strains, Phase III (KMG-III): the genomes of soil and plant-associated and newly described type strains.</title>
        <authorList>
            <person name="Whitman W."/>
        </authorList>
    </citation>
    <scope>NUCLEOTIDE SEQUENCE [LARGE SCALE GENOMIC DNA]</scope>
    <source>
        <strain evidence="4 5">BSker1</strain>
    </source>
</reference>
<feature type="domain" description="Zeta toxin" evidence="3">
    <location>
        <begin position="28"/>
        <end position="213"/>
    </location>
</feature>
<proteinExistence type="predicted"/>
<evidence type="ECO:0000256" key="1">
    <source>
        <dbReference type="ARBA" id="ARBA00022741"/>
    </source>
</evidence>
<keyword evidence="5" id="KW-1185">Reference proteome</keyword>
<keyword evidence="1" id="KW-0547">Nucleotide-binding</keyword>
<evidence type="ECO:0000259" key="3">
    <source>
        <dbReference type="Pfam" id="PF06414"/>
    </source>
</evidence>
<dbReference type="Gene3D" id="3.40.50.300">
    <property type="entry name" value="P-loop containing nucleotide triphosphate hydrolases"/>
    <property type="match status" value="1"/>
</dbReference>
<organism evidence="4 5">
    <name type="scientific">Natronospira proteinivora</name>
    <dbReference type="NCBI Taxonomy" id="1807133"/>
    <lineage>
        <taxon>Bacteria</taxon>
        <taxon>Pseudomonadati</taxon>
        <taxon>Pseudomonadota</taxon>
        <taxon>Gammaproteobacteria</taxon>
        <taxon>Natronospirales</taxon>
        <taxon>Natronospiraceae</taxon>
        <taxon>Natronospira</taxon>
    </lineage>
</organism>
<keyword evidence="2" id="KW-0067">ATP-binding</keyword>
<protein>
    <submittedName>
        <fullName evidence="4">ABC-type ATPase</fullName>
    </submittedName>
</protein>